<name>A0A915CUG9_9BILA</name>
<dbReference type="PANTHER" id="PTHR46189:SF1">
    <property type="entry name" value="LD41958P"/>
    <property type="match status" value="1"/>
</dbReference>
<feature type="repeat" description="WD" evidence="7">
    <location>
        <begin position="248"/>
        <end position="289"/>
    </location>
</feature>
<keyword evidence="5" id="KW-0862">Zinc</keyword>
<dbReference type="SUPFAM" id="SSF57903">
    <property type="entry name" value="FYVE/PHD zinc finger"/>
    <property type="match status" value="1"/>
</dbReference>
<dbReference type="FunFam" id="3.30.40.10:FF:000105">
    <property type="entry name" value="WD repeat and FYVE domain-containing protein 2"/>
    <property type="match status" value="1"/>
</dbReference>
<dbReference type="PROSITE" id="PS00678">
    <property type="entry name" value="WD_REPEATS_1"/>
    <property type="match status" value="1"/>
</dbReference>
<evidence type="ECO:0000256" key="7">
    <source>
        <dbReference type="PROSITE-ProRule" id="PRU00221"/>
    </source>
</evidence>
<evidence type="ECO:0000313" key="10">
    <source>
        <dbReference type="WBParaSite" id="jg12773"/>
    </source>
</evidence>
<accession>A0A915CUG9</accession>
<dbReference type="InterPro" id="IPR011011">
    <property type="entry name" value="Znf_FYVE_PHD"/>
</dbReference>
<sequence>MAAVINQRPASSASSLGAEAKPELIQKVEGQLGRITGIHLLSNTEEEGFLTINEDRTLRVLLKRDSGQFWPSIVQDLPNIPTKLFCDEENLCVLVGLVNGIVIEYALGADMNSLSVKRQWTAHTGVVTGLVFSDIMHQIFSCGKDKVLVWHSSETAQKIGSYVINSPCMTMQFDAGSKFIFLGDYSGSIYVLRLAGNLVQLVSKLSAHTGSISDLAWDHKKQLLFSASSDSLVIMWDIGGKRGQCYELNGHSAKLTKLALAKDSQRLFSADESGHLMCWDLKANRIVAPAWQDSDKCQLCDLPFFWNLKVMWDRKVVGVRRHHCRTCGQSVCSSCCSNYTVFPAMGFEKPARICKTCHSKMEKYPEQFDLTPLAVKSELRQGVVEMQLQEHNGRLITVGHDRVINLFNVSKML</sequence>
<evidence type="ECO:0000259" key="8">
    <source>
        <dbReference type="PROSITE" id="PS50178"/>
    </source>
</evidence>
<dbReference type="SUPFAM" id="SSF50978">
    <property type="entry name" value="WD40 repeat-like"/>
    <property type="match status" value="1"/>
</dbReference>
<dbReference type="GO" id="GO:0005769">
    <property type="term" value="C:early endosome"/>
    <property type="evidence" value="ECO:0007669"/>
    <property type="project" value="TreeGrafter"/>
</dbReference>
<keyword evidence="3" id="KW-0677">Repeat</keyword>
<protein>
    <submittedName>
        <fullName evidence="10">FYVE-type domain-containing protein</fullName>
    </submittedName>
</protein>
<dbReference type="InterPro" id="IPR019775">
    <property type="entry name" value="WD40_repeat_CS"/>
</dbReference>
<dbReference type="InterPro" id="IPR036322">
    <property type="entry name" value="WD40_repeat_dom_sf"/>
</dbReference>
<evidence type="ECO:0000256" key="1">
    <source>
        <dbReference type="ARBA" id="ARBA00022574"/>
    </source>
</evidence>
<dbReference type="PROSITE" id="PS50294">
    <property type="entry name" value="WD_REPEATS_REGION"/>
    <property type="match status" value="1"/>
</dbReference>
<dbReference type="InterPro" id="IPR000306">
    <property type="entry name" value="Znf_FYVE"/>
</dbReference>
<dbReference type="Gene3D" id="2.130.10.10">
    <property type="entry name" value="YVTN repeat-like/Quinoprotein amine dehydrogenase"/>
    <property type="match status" value="1"/>
</dbReference>
<keyword evidence="1 7" id="KW-0853">WD repeat</keyword>
<evidence type="ECO:0000256" key="6">
    <source>
        <dbReference type="PROSITE-ProRule" id="PRU00091"/>
    </source>
</evidence>
<keyword evidence="9" id="KW-1185">Reference proteome</keyword>
<dbReference type="Pfam" id="PF01363">
    <property type="entry name" value="FYVE"/>
    <property type="match status" value="1"/>
</dbReference>
<dbReference type="Gene3D" id="3.30.40.10">
    <property type="entry name" value="Zinc/RING finger domain, C3HC4 (zinc finger)"/>
    <property type="match status" value="1"/>
</dbReference>
<dbReference type="InterPro" id="IPR013083">
    <property type="entry name" value="Znf_RING/FYVE/PHD"/>
</dbReference>
<dbReference type="AlphaFoldDB" id="A0A915CUG9"/>
<evidence type="ECO:0000256" key="4">
    <source>
        <dbReference type="ARBA" id="ARBA00022771"/>
    </source>
</evidence>
<keyword evidence="2" id="KW-0479">Metal-binding</keyword>
<dbReference type="PROSITE" id="PS50178">
    <property type="entry name" value="ZF_FYVE"/>
    <property type="match status" value="1"/>
</dbReference>
<organism evidence="9 10">
    <name type="scientific">Ditylenchus dipsaci</name>
    <dbReference type="NCBI Taxonomy" id="166011"/>
    <lineage>
        <taxon>Eukaryota</taxon>
        <taxon>Metazoa</taxon>
        <taxon>Ecdysozoa</taxon>
        <taxon>Nematoda</taxon>
        <taxon>Chromadorea</taxon>
        <taxon>Rhabditida</taxon>
        <taxon>Tylenchina</taxon>
        <taxon>Tylenchomorpha</taxon>
        <taxon>Sphaerularioidea</taxon>
        <taxon>Anguinidae</taxon>
        <taxon>Anguininae</taxon>
        <taxon>Ditylenchus</taxon>
    </lineage>
</organism>
<proteinExistence type="predicted"/>
<feature type="repeat" description="WD" evidence="7">
    <location>
        <begin position="205"/>
        <end position="238"/>
    </location>
</feature>
<dbReference type="GO" id="GO:0008270">
    <property type="term" value="F:zinc ion binding"/>
    <property type="evidence" value="ECO:0007669"/>
    <property type="project" value="UniProtKB-KW"/>
</dbReference>
<dbReference type="InterPro" id="IPR001680">
    <property type="entry name" value="WD40_rpt"/>
</dbReference>
<dbReference type="InterPro" id="IPR042234">
    <property type="entry name" value="WDFY1/WDFY2"/>
</dbReference>
<evidence type="ECO:0000256" key="5">
    <source>
        <dbReference type="ARBA" id="ARBA00022833"/>
    </source>
</evidence>
<dbReference type="SMART" id="SM00320">
    <property type="entry name" value="WD40"/>
    <property type="match status" value="5"/>
</dbReference>
<evidence type="ECO:0000256" key="3">
    <source>
        <dbReference type="ARBA" id="ARBA00022737"/>
    </source>
</evidence>
<dbReference type="Proteomes" id="UP000887574">
    <property type="component" value="Unplaced"/>
</dbReference>
<dbReference type="Pfam" id="PF00400">
    <property type="entry name" value="WD40"/>
    <property type="match status" value="2"/>
</dbReference>
<evidence type="ECO:0000313" key="9">
    <source>
        <dbReference type="Proteomes" id="UP000887574"/>
    </source>
</evidence>
<dbReference type="PROSITE" id="PS50082">
    <property type="entry name" value="WD_REPEATS_2"/>
    <property type="match status" value="2"/>
</dbReference>
<dbReference type="InterPro" id="IPR017455">
    <property type="entry name" value="Znf_FYVE-rel"/>
</dbReference>
<dbReference type="SMART" id="SM00064">
    <property type="entry name" value="FYVE"/>
    <property type="match status" value="1"/>
</dbReference>
<dbReference type="InterPro" id="IPR015943">
    <property type="entry name" value="WD40/YVTN_repeat-like_dom_sf"/>
</dbReference>
<dbReference type="WBParaSite" id="jg12773">
    <property type="protein sequence ID" value="jg12773"/>
    <property type="gene ID" value="jg12773"/>
</dbReference>
<reference evidence="10" key="1">
    <citation type="submission" date="2022-11" db="UniProtKB">
        <authorList>
            <consortium name="WormBaseParasite"/>
        </authorList>
    </citation>
    <scope>IDENTIFICATION</scope>
</reference>
<keyword evidence="4 6" id="KW-0863">Zinc-finger</keyword>
<feature type="domain" description="FYVE-type" evidence="8">
    <location>
        <begin position="291"/>
        <end position="362"/>
    </location>
</feature>
<evidence type="ECO:0000256" key="2">
    <source>
        <dbReference type="ARBA" id="ARBA00022723"/>
    </source>
</evidence>
<dbReference type="PANTHER" id="PTHR46189">
    <property type="entry name" value="LD41958P"/>
    <property type="match status" value="1"/>
</dbReference>